<name>A0A3P7W4A6_9TREM</name>
<dbReference type="Proteomes" id="UP000277204">
    <property type="component" value="Unassembled WGS sequence"/>
</dbReference>
<dbReference type="EMBL" id="UZAI01000678">
    <property type="protein sequence ID" value="VDO55516.1"/>
    <property type="molecule type" value="Genomic_DNA"/>
</dbReference>
<proteinExistence type="predicted"/>
<accession>A0A3P7W4A6</accession>
<sequence>MFLIPNLAEENVEYPCSYYYVCFQCLCWNVVWSCCFATLHLSDGHADLFNCWWANIDLEVRGCYSDVGWVQWGWSIQEFFEEFYPPVWLFFDASDYFFLVALHWSFCFTIISREFLWCVIQVFHVYLSCSLFHRHC</sequence>
<gene>
    <name evidence="1" type="ORF">SMRZ_LOCUS2627</name>
</gene>
<protein>
    <submittedName>
        <fullName evidence="1">Uncharacterized protein</fullName>
    </submittedName>
</protein>
<dbReference type="AlphaFoldDB" id="A0A3P7W4A6"/>
<evidence type="ECO:0000313" key="2">
    <source>
        <dbReference type="Proteomes" id="UP000277204"/>
    </source>
</evidence>
<reference evidence="1 2" key="1">
    <citation type="submission" date="2018-11" db="EMBL/GenBank/DDBJ databases">
        <authorList>
            <consortium name="Pathogen Informatics"/>
        </authorList>
    </citation>
    <scope>NUCLEOTIDE SEQUENCE [LARGE SCALE GENOMIC DNA]</scope>
    <source>
        <strain evidence="1 2">Zambia</strain>
    </source>
</reference>
<evidence type="ECO:0000313" key="1">
    <source>
        <dbReference type="EMBL" id="VDO55516.1"/>
    </source>
</evidence>
<organism evidence="1 2">
    <name type="scientific">Schistosoma margrebowiei</name>
    <dbReference type="NCBI Taxonomy" id="48269"/>
    <lineage>
        <taxon>Eukaryota</taxon>
        <taxon>Metazoa</taxon>
        <taxon>Spiralia</taxon>
        <taxon>Lophotrochozoa</taxon>
        <taxon>Platyhelminthes</taxon>
        <taxon>Trematoda</taxon>
        <taxon>Digenea</taxon>
        <taxon>Strigeidida</taxon>
        <taxon>Schistosomatoidea</taxon>
        <taxon>Schistosomatidae</taxon>
        <taxon>Schistosoma</taxon>
    </lineage>
</organism>
<keyword evidence="2" id="KW-1185">Reference proteome</keyword>